<keyword evidence="6" id="KW-0472">Membrane</keyword>
<evidence type="ECO:0000256" key="5">
    <source>
        <dbReference type="ARBA" id="ARBA00023043"/>
    </source>
</evidence>
<dbReference type="PANTHER" id="PTHR24186">
    <property type="entry name" value="PROTEIN PHOSPHATASE 1 REGULATORY SUBUNIT"/>
    <property type="match status" value="1"/>
</dbReference>
<dbReference type="InterPro" id="IPR036770">
    <property type="entry name" value="Ankyrin_rpt-contain_sf"/>
</dbReference>
<dbReference type="SUPFAM" id="SSF48403">
    <property type="entry name" value="Ankyrin repeat"/>
    <property type="match status" value="1"/>
</dbReference>
<keyword evidence="3" id="KW-0677">Repeat</keyword>
<feature type="repeat" description="ANK" evidence="7">
    <location>
        <begin position="95"/>
        <end position="127"/>
    </location>
</feature>
<keyword evidence="9" id="KW-1185">Reference proteome</keyword>
<organism evidence="9 10">
    <name type="scientific">Punica granatum</name>
    <name type="common">Pomegranate</name>
    <dbReference type="NCBI Taxonomy" id="22663"/>
    <lineage>
        <taxon>Eukaryota</taxon>
        <taxon>Viridiplantae</taxon>
        <taxon>Streptophyta</taxon>
        <taxon>Embryophyta</taxon>
        <taxon>Tracheophyta</taxon>
        <taxon>Spermatophyta</taxon>
        <taxon>Magnoliopsida</taxon>
        <taxon>eudicotyledons</taxon>
        <taxon>Gunneridae</taxon>
        <taxon>Pentapetalae</taxon>
        <taxon>rosids</taxon>
        <taxon>malvids</taxon>
        <taxon>Myrtales</taxon>
        <taxon>Lythraceae</taxon>
        <taxon>Punica</taxon>
    </lineage>
</organism>
<keyword evidence="5 7" id="KW-0040">ANK repeat</keyword>
<dbReference type="Proteomes" id="UP000515151">
    <property type="component" value="Chromosome 2"/>
</dbReference>
<dbReference type="PANTHER" id="PTHR24186:SF37">
    <property type="entry name" value="PGG DOMAIN-CONTAINING PROTEIN"/>
    <property type="match status" value="1"/>
</dbReference>
<evidence type="ECO:0000256" key="3">
    <source>
        <dbReference type="ARBA" id="ARBA00022737"/>
    </source>
</evidence>
<dbReference type="InterPro" id="IPR026961">
    <property type="entry name" value="PGG_dom"/>
</dbReference>
<dbReference type="Pfam" id="PF13962">
    <property type="entry name" value="PGG"/>
    <property type="match status" value="1"/>
</dbReference>
<dbReference type="Pfam" id="PF12796">
    <property type="entry name" value="Ank_2"/>
    <property type="match status" value="2"/>
</dbReference>
<dbReference type="GeneID" id="116196009"/>
<evidence type="ECO:0000313" key="10">
    <source>
        <dbReference type="RefSeq" id="XP_031381364.1"/>
    </source>
</evidence>
<evidence type="ECO:0000256" key="1">
    <source>
        <dbReference type="ARBA" id="ARBA00004141"/>
    </source>
</evidence>
<comment type="subcellular location">
    <subcellularLocation>
        <location evidence="1">Membrane</location>
        <topology evidence="1">Multi-pass membrane protein</topology>
    </subcellularLocation>
</comment>
<reference evidence="9" key="1">
    <citation type="journal article" date="2020" name="Plant Biotechnol. J.">
        <title>The pomegranate (Punica granatum L.) draft genome dissects genetic divergence between soft- and hard-seeded cultivars.</title>
        <authorList>
            <person name="Luo X."/>
            <person name="Li H."/>
            <person name="Wu Z."/>
            <person name="Yao W."/>
            <person name="Zhao P."/>
            <person name="Cao D."/>
            <person name="Yu H."/>
            <person name="Li K."/>
            <person name="Poudel K."/>
            <person name="Zhao D."/>
            <person name="Zhang F."/>
            <person name="Xia X."/>
            <person name="Chen L."/>
            <person name="Wang Q."/>
            <person name="Jing D."/>
            <person name="Cao S."/>
        </authorList>
    </citation>
    <scope>NUCLEOTIDE SEQUENCE [LARGE SCALE GENOMIC DNA]</scope>
    <source>
        <strain evidence="9">cv. Tunisia</strain>
    </source>
</reference>
<evidence type="ECO:0000259" key="8">
    <source>
        <dbReference type="Pfam" id="PF13962"/>
    </source>
</evidence>
<feature type="repeat" description="ANK" evidence="7">
    <location>
        <begin position="61"/>
        <end position="93"/>
    </location>
</feature>
<name>A0A6P8CG00_PUNGR</name>
<feature type="domain" description="PGG" evidence="8">
    <location>
        <begin position="327"/>
        <end position="406"/>
    </location>
</feature>
<evidence type="ECO:0000256" key="2">
    <source>
        <dbReference type="ARBA" id="ARBA00022692"/>
    </source>
</evidence>
<protein>
    <submittedName>
        <fullName evidence="10">Ankyrin repeat-containing protein ITN1-like isoform X1</fullName>
    </submittedName>
</protein>
<evidence type="ECO:0000256" key="7">
    <source>
        <dbReference type="PROSITE-ProRule" id="PRU00023"/>
    </source>
</evidence>
<keyword evidence="4" id="KW-1133">Transmembrane helix</keyword>
<dbReference type="PROSITE" id="PS50088">
    <property type="entry name" value="ANK_REPEAT"/>
    <property type="match status" value="3"/>
</dbReference>
<evidence type="ECO:0000313" key="9">
    <source>
        <dbReference type="Proteomes" id="UP000515151"/>
    </source>
</evidence>
<gene>
    <name evidence="10" type="primary">LOC116196009</name>
</gene>
<sequence>MMEKVEIAGGSSSPSSVLPGNRSTLAAALYDAATVGSVAALDDLLKQYGKVILHRVSLTSFAESPLHLAALMGHLNFSKRLLELRSELATEQDSEKCTPLHLAAANGHDQIVKELLKANGKACLIQDQEGRVPLHLAAMRGQIPVVRELLKSKLAQESVKKKVNDGDSILHLCVKYNHLEVLKLVLGSTGDDGEVLKMTDSHGNTVLHSAVMLKQIEMVRFMLELPRVRTEVINITNGMDFSVLDVLNHSPKDFKSLEIREILAAARARAGAAAETVVLRPSLTRGAAKRDVDGAVEVPVEAQVPVPKAWKTRLGHFVTQIMEYRGDWMNDTKGSLMMVSSIIATCTFQAAIAPPGGVWQNDTNTSVAEESPCTNSNVCVAGNAVSAYYYPHEYSDFMMYNMVSFFRGPLWSCSWS</sequence>
<evidence type="ECO:0000256" key="4">
    <source>
        <dbReference type="ARBA" id="ARBA00022989"/>
    </source>
</evidence>
<dbReference type="RefSeq" id="XP_031381364.1">
    <property type="nucleotide sequence ID" value="XM_031525504.1"/>
</dbReference>
<keyword evidence="2" id="KW-0812">Transmembrane</keyword>
<dbReference type="AlphaFoldDB" id="A0A6P8CG00"/>
<reference evidence="10" key="2">
    <citation type="submission" date="2025-08" db="UniProtKB">
        <authorList>
            <consortium name="RefSeq"/>
        </authorList>
    </citation>
    <scope>IDENTIFICATION</scope>
    <source>
        <tissue evidence="10">Leaf</tissue>
    </source>
</reference>
<dbReference type="InterPro" id="IPR002110">
    <property type="entry name" value="Ankyrin_rpt"/>
</dbReference>
<dbReference type="SMART" id="SM00248">
    <property type="entry name" value="ANK"/>
    <property type="match status" value="5"/>
</dbReference>
<dbReference type="OrthoDB" id="1585477at2759"/>
<dbReference type="GO" id="GO:0005886">
    <property type="term" value="C:plasma membrane"/>
    <property type="evidence" value="ECO:0007669"/>
    <property type="project" value="TreeGrafter"/>
</dbReference>
<accession>A0A6P8CG00</accession>
<feature type="repeat" description="ANK" evidence="7">
    <location>
        <begin position="129"/>
        <end position="151"/>
    </location>
</feature>
<dbReference type="PROSITE" id="PS50297">
    <property type="entry name" value="ANK_REP_REGION"/>
    <property type="match status" value="2"/>
</dbReference>
<evidence type="ECO:0000256" key="6">
    <source>
        <dbReference type="ARBA" id="ARBA00023136"/>
    </source>
</evidence>
<proteinExistence type="predicted"/>
<dbReference type="Gene3D" id="1.25.40.20">
    <property type="entry name" value="Ankyrin repeat-containing domain"/>
    <property type="match status" value="2"/>
</dbReference>